<dbReference type="EMBL" id="CM012443">
    <property type="protein sequence ID" value="RVE71259.1"/>
    <property type="molecule type" value="Genomic_DNA"/>
</dbReference>
<name>A0A437D9I3_ORYJA</name>
<keyword evidence="3" id="KW-1185">Reference proteome</keyword>
<feature type="transmembrane region" description="Helical" evidence="1">
    <location>
        <begin position="105"/>
        <end position="129"/>
    </location>
</feature>
<reference evidence="2 3" key="2">
    <citation type="submission" date="2019-01" db="EMBL/GenBank/DDBJ databases">
        <title>A chromosome length genome reference of the Java medaka (oryzias javanicus).</title>
        <authorList>
            <person name="Herpin A."/>
            <person name="Takehana Y."/>
            <person name="Naruse K."/>
            <person name="Ansai S."/>
            <person name="Kawaguchi M."/>
        </authorList>
    </citation>
    <scope>NUCLEOTIDE SEQUENCE [LARGE SCALE GENOMIC DNA]</scope>
    <source>
        <strain evidence="2">RS831</strain>
        <tissue evidence="2">Whole body</tissue>
    </source>
</reference>
<reference evidence="2 3" key="1">
    <citation type="submission" date="2018-11" db="EMBL/GenBank/DDBJ databases">
        <authorList>
            <person name="Lopez-Roques C."/>
            <person name="Donnadieu C."/>
            <person name="Bouchez O."/>
            <person name="Klopp C."/>
            <person name="Cabau C."/>
            <person name="Zahm M."/>
        </authorList>
    </citation>
    <scope>NUCLEOTIDE SEQUENCE [LARGE SCALE GENOMIC DNA]</scope>
    <source>
        <strain evidence="2">RS831</strain>
        <tissue evidence="2">Whole body</tissue>
    </source>
</reference>
<feature type="transmembrane region" description="Helical" evidence="1">
    <location>
        <begin position="32"/>
        <end position="50"/>
    </location>
</feature>
<dbReference type="InterPro" id="IPR040350">
    <property type="entry name" value="TMEM272"/>
</dbReference>
<accession>A0A437D9I3</accession>
<keyword evidence="1" id="KW-1133">Transmembrane helix</keyword>
<dbReference type="AlphaFoldDB" id="A0A437D9I3"/>
<evidence type="ECO:0000313" key="3">
    <source>
        <dbReference type="Proteomes" id="UP000283210"/>
    </source>
</evidence>
<feature type="transmembrane region" description="Helical" evidence="1">
    <location>
        <begin position="62"/>
        <end position="85"/>
    </location>
</feature>
<proteinExistence type="predicted"/>
<protein>
    <submittedName>
        <fullName evidence="2">Uncharacterized protein</fullName>
    </submittedName>
</protein>
<dbReference type="PANTHER" id="PTHR33444:SF10">
    <property type="entry name" value="NOVEL PROTEIN"/>
    <property type="match status" value="1"/>
</dbReference>
<gene>
    <name evidence="2" type="ORF">OJAV_G00071950</name>
</gene>
<dbReference type="PANTHER" id="PTHR33444">
    <property type="entry name" value="SI:DKEY-19B23.12-RELATED"/>
    <property type="match status" value="1"/>
</dbReference>
<dbReference type="OrthoDB" id="6157510at2759"/>
<keyword evidence="1" id="KW-0472">Membrane</keyword>
<sequence length="131" mass="14379">MSDLRLLPFLRSGAAFVHECPAAPLLPVYVLVFGILVLLMMLLFAVLRLLCSAAPARVTWSLGAVLLLLLLLWILFGSYQVYSIYPPVYQRNGTDPSGPPFCNRSLYLLAFWTTTLLHVLAGSTLLGALCP</sequence>
<organism evidence="2 3">
    <name type="scientific">Oryzias javanicus</name>
    <name type="common">Javanese ricefish</name>
    <name type="synonym">Aplocheilus javanicus</name>
    <dbReference type="NCBI Taxonomy" id="123683"/>
    <lineage>
        <taxon>Eukaryota</taxon>
        <taxon>Metazoa</taxon>
        <taxon>Chordata</taxon>
        <taxon>Craniata</taxon>
        <taxon>Vertebrata</taxon>
        <taxon>Euteleostomi</taxon>
        <taxon>Actinopterygii</taxon>
        <taxon>Neopterygii</taxon>
        <taxon>Teleostei</taxon>
        <taxon>Neoteleostei</taxon>
        <taxon>Acanthomorphata</taxon>
        <taxon>Ovalentaria</taxon>
        <taxon>Atherinomorphae</taxon>
        <taxon>Beloniformes</taxon>
        <taxon>Adrianichthyidae</taxon>
        <taxon>Oryziinae</taxon>
        <taxon>Oryzias</taxon>
    </lineage>
</organism>
<dbReference type="Proteomes" id="UP000283210">
    <property type="component" value="Chromosome 7"/>
</dbReference>
<evidence type="ECO:0000313" key="2">
    <source>
        <dbReference type="EMBL" id="RVE71259.1"/>
    </source>
</evidence>
<evidence type="ECO:0000256" key="1">
    <source>
        <dbReference type="SAM" id="Phobius"/>
    </source>
</evidence>
<keyword evidence="1" id="KW-0812">Transmembrane</keyword>